<evidence type="ECO:0000313" key="12">
    <source>
        <dbReference type="EMBL" id="WAR21902.1"/>
    </source>
</evidence>
<keyword evidence="7" id="KW-0704">Schiff base</keyword>
<reference evidence="12" key="1">
    <citation type="submission" date="2022-11" db="EMBL/GenBank/DDBJ databases">
        <title>Centuries of genome instability and evolution in soft-shell clam transmissible cancer (bioRxiv).</title>
        <authorList>
            <person name="Hart S.F.M."/>
            <person name="Yonemitsu M.A."/>
            <person name="Giersch R.M."/>
            <person name="Beal B.F."/>
            <person name="Arriagada G."/>
            <person name="Davis B.W."/>
            <person name="Ostrander E.A."/>
            <person name="Goff S.P."/>
            <person name="Metzger M.J."/>
        </authorList>
    </citation>
    <scope>NUCLEOTIDE SEQUENCE</scope>
    <source>
        <strain evidence="12">MELC-2E11</strain>
        <tissue evidence="12">Siphon/mantle</tissue>
    </source>
</reference>
<dbReference type="PROSITE" id="PS00666">
    <property type="entry name" value="DHDPS_2"/>
    <property type="match status" value="1"/>
</dbReference>
<evidence type="ECO:0000256" key="4">
    <source>
        <dbReference type="ARBA" id="ARBA00012215"/>
    </source>
</evidence>
<dbReference type="SUPFAM" id="SSF51569">
    <property type="entry name" value="Aldolase"/>
    <property type="match status" value="1"/>
</dbReference>
<dbReference type="EC" id="4.1.3.16" evidence="4"/>
<evidence type="ECO:0000256" key="11">
    <source>
        <dbReference type="ARBA" id="ARBA00033613"/>
    </source>
</evidence>
<comment type="similarity">
    <text evidence="2">Belongs to the DapA family.</text>
</comment>
<dbReference type="Pfam" id="PF00701">
    <property type="entry name" value="DHDPS"/>
    <property type="match status" value="1"/>
</dbReference>
<comment type="function">
    <text evidence="1">Catalyzes the final step in the metabolic pathway of hydroxyproline.</text>
</comment>
<evidence type="ECO:0000256" key="1">
    <source>
        <dbReference type="ARBA" id="ARBA00002577"/>
    </source>
</evidence>
<dbReference type="InterPro" id="IPR002220">
    <property type="entry name" value="DapA-like"/>
</dbReference>
<accession>A0ABY7FK05</accession>
<evidence type="ECO:0000256" key="7">
    <source>
        <dbReference type="ARBA" id="ARBA00023270"/>
    </source>
</evidence>
<dbReference type="PANTHER" id="PTHR12128">
    <property type="entry name" value="DIHYDRODIPICOLINATE SYNTHASE"/>
    <property type="match status" value="1"/>
</dbReference>
<dbReference type="EMBL" id="CP111023">
    <property type="protein sequence ID" value="WAR21902.1"/>
    <property type="molecule type" value="Genomic_DNA"/>
</dbReference>
<feature type="non-terminal residue" evidence="12">
    <location>
        <position position="172"/>
    </location>
</feature>
<dbReference type="InterPro" id="IPR013785">
    <property type="entry name" value="Aldolase_TIM"/>
</dbReference>
<organism evidence="12 13">
    <name type="scientific">Mya arenaria</name>
    <name type="common">Soft-shell clam</name>
    <dbReference type="NCBI Taxonomy" id="6604"/>
    <lineage>
        <taxon>Eukaryota</taxon>
        <taxon>Metazoa</taxon>
        <taxon>Spiralia</taxon>
        <taxon>Lophotrochozoa</taxon>
        <taxon>Mollusca</taxon>
        <taxon>Bivalvia</taxon>
        <taxon>Autobranchia</taxon>
        <taxon>Heteroconchia</taxon>
        <taxon>Euheterodonta</taxon>
        <taxon>Imparidentia</taxon>
        <taxon>Neoheterodontei</taxon>
        <taxon>Myida</taxon>
        <taxon>Myoidea</taxon>
        <taxon>Myidae</taxon>
        <taxon>Mya</taxon>
    </lineage>
</organism>
<evidence type="ECO:0000256" key="10">
    <source>
        <dbReference type="ARBA" id="ARBA00033610"/>
    </source>
</evidence>
<keyword evidence="13" id="KW-1185">Reference proteome</keyword>
<name>A0ABY7FK05_MYAAR</name>
<sequence length="172" mass="18144">VADESPVPVILYSVPGNTGIDLAPEVVIQLSTHPNIAGVKDSGGDISKIGYMVHKTKGNNFQVLAGSASFLLPAYTVGAVGGVLALANILGDHCCRLEELFKAGKMEEAKELQHRMIGPNLAVTKKFGVPGLKSAMEMLGYFGGPNRSPLLPISDTNKAALRKIITEEGFLT</sequence>
<evidence type="ECO:0000256" key="2">
    <source>
        <dbReference type="ARBA" id="ARBA00007592"/>
    </source>
</evidence>
<dbReference type="SMART" id="SM01130">
    <property type="entry name" value="DHDPS"/>
    <property type="match status" value="1"/>
</dbReference>
<evidence type="ECO:0000313" key="13">
    <source>
        <dbReference type="Proteomes" id="UP001164746"/>
    </source>
</evidence>
<evidence type="ECO:0000256" key="3">
    <source>
        <dbReference type="ARBA" id="ARBA00011881"/>
    </source>
</evidence>
<dbReference type="CDD" id="cd00408">
    <property type="entry name" value="DHDPS-like"/>
    <property type="match status" value="1"/>
</dbReference>
<dbReference type="Gene3D" id="3.20.20.70">
    <property type="entry name" value="Aldolase class I"/>
    <property type="match status" value="1"/>
</dbReference>
<dbReference type="InterPro" id="IPR020625">
    <property type="entry name" value="Schiff_base-form_aldolases_AS"/>
</dbReference>
<protein>
    <recommendedName>
        <fullName evidence="5">4-hydroxy-2-oxoglutarate aldolase, mitochondrial</fullName>
        <ecNumber evidence="4">4.1.3.16</ecNumber>
    </recommendedName>
    <alternativeName>
        <fullName evidence="9">Dihydrodipicolinate synthase-like</fullName>
    </alternativeName>
    <alternativeName>
        <fullName evidence="8">Probable 2-keto-4-hydroxyglutarate aldolase</fullName>
    </alternativeName>
</protein>
<comment type="catalytic activity">
    <reaction evidence="10">
        <text>(4R)-4-hydroxy-2-oxoglutarate = glyoxylate + pyruvate</text>
        <dbReference type="Rhea" id="RHEA:30687"/>
        <dbReference type="ChEBI" id="CHEBI:15361"/>
        <dbReference type="ChEBI" id="CHEBI:36655"/>
        <dbReference type="ChEBI" id="CHEBI:62213"/>
        <dbReference type="EC" id="4.1.3.16"/>
    </reaction>
</comment>
<evidence type="ECO:0000256" key="9">
    <source>
        <dbReference type="ARBA" id="ARBA00032879"/>
    </source>
</evidence>
<keyword evidence="6" id="KW-0456">Lyase</keyword>
<evidence type="ECO:0000256" key="5">
    <source>
        <dbReference type="ARBA" id="ARBA00018425"/>
    </source>
</evidence>
<comment type="catalytic activity">
    <reaction evidence="11">
        <text>(4S)-4-hydroxy-2-oxoglutarate = glyoxylate + pyruvate</text>
        <dbReference type="Rhea" id="RHEA:35639"/>
        <dbReference type="ChEBI" id="CHEBI:15361"/>
        <dbReference type="ChEBI" id="CHEBI:36655"/>
        <dbReference type="ChEBI" id="CHEBI:71685"/>
        <dbReference type="EC" id="4.1.3.16"/>
    </reaction>
</comment>
<comment type="subunit">
    <text evidence="3">Homotetramer.</text>
</comment>
<evidence type="ECO:0000256" key="6">
    <source>
        <dbReference type="ARBA" id="ARBA00023239"/>
    </source>
</evidence>
<dbReference type="PANTHER" id="PTHR12128:SF66">
    <property type="entry name" value="4-HYDROXY-2-OXOGLUTARATE ALDOLASE, MITOCHONDRIAL"/>
    <property type="match status" value="1"/>
</dbReference>
<dbReference type="Proteomes" id="UP001164746">
    <property type="component" value="Chromosome 12"/>
</dbReference>
<evidence type="ECO:0000256" key="8">
    <source>
        <dbReference type="ARBA" id="ARBA00030874"/>
    </source>
</evidence>
<proteinExistence type="inferred from homology"/>
<gene>
    <name evidence="12" type="ORF">MAR_015876</name>
</gene>